<keyword evidence="7" id="KW-0732">Signal</keyword>
<feature type="chain" id="PRO_5013272475" evidence="7">
    <location>
        <begin position="24"/>
        <end position="848"/>
    </location>
</feature>
<evidence type="ECO:0000256" key="6">
    <source>
        <dbReference type="ARBA" id="ARBA00023049"/>
    </source>
</evidence>
<protein>
    <submittedName>
        <fullName evidence="9">Zinc carboxypeptidase</fullName>
    </submittedName>
</protein>
<accession>A0A1S6HIW2</accession>
<dbReference type="AlphaFoldDB" id="A0A1S6HIW2"/>
<evidence type="ECO:0000256" key="4">
    <source>
        <dbReference type="ARBA" id="ARBA00022801"/>
    </source>
</evidence>
<evidence type="ECO:0000256" key="1">
    <source>
        <dbReference type="ARBA" id="ARBA00001947"/>
    </source>
</evidence>
<dbReference type="CDD" id="cd03143">
    <property type="entry name" value="A4_beta-galactosidase_middle_domain"/>
    <property type="match status" value="1"/>
</dbReference>
<dbReference type="PANTHER" id="PTHR11705">
    <property type="entry name" value="PROTEASE FAMILY M14 CARBOXYPEPTIDASE A,B"/>
    <property type="match status" value="1"/>
</dbReference>
<dbReference type="PANTHER" id="PTHR11705:SF143">
    <property type="entry name" value="SLL0236 PROTEIN"/>
    <property type="match status" value="1"/>
</dbReference>
<evidence type="ECO:0000256" key="2">
    <source>
        <dbReference type="ARBA" id="ARBA00005988"/>
    </source>
</evidence>
<dbReference type="InterPro" id="IPR000834">
    <property type="entry name" value="Peptidase_M14"/>
</dbReference>
<dbReference type="GO" id="GO:0006508">
    <property type="term" value="P:proteolysis"/>
    <property type="evidence" value="ECO:0007669"/>
    <property type="project" value="UniProtKB-KW"/>
</dbReference>
<dbReference type="GO" id="GO:0004181">
    <property type="term" value="F:metallocarboxypeptidase activity"/>
    <property type="evidence" value="ECO:0007669"/>
    <property type="project" value="InterPro"/>
</dbReference>
<reference evidence="9 10" key="1">
    <citation type="submission" date="2016-03" db="EMBL/GenBank/DDBJ databases">
        <title>Complete genome sequence of Shewanella psychrophila WP2, a deep sea bacterium isolated from west Pacific sediment.</title>
        <authorList>
            <person name="Xu G."/>
            <person name="Jian H."/>
        </authorList>
    </citation>
    <scope>NUCLEOTIDE SEQUENCE [LARGE SCALE GENOMIC DNA]</scope>
    <source>
        <strain evidence="9 10">WP2</strain>
    </source>
</reference>
<name>A0A1S6HIW2_9GAMM</name>
<evidence type="ECO:0000256" key="5">
    <source>
        <dbReference type="ARBA" id="ARBA00022833"/>
    </source>
</evidence>
<dbReference type="SMART" id="SM00631">
    <property type="entry name" value="Zn_pept"/>
    <property type="match status" value="1"/>
</dbReference>
<dbReference type="Gene3D" id="3.40.50.880">
    <property type="match status" value="1"/>
</dbReference>
<feature type="domain" description="Peptidase M14" evidence="8">
    <location>
        <begin position="56"/>
        <end position="342"/>
    </location>
</feature>
<proteinExistence type="inferred from homology"/>
<dbReference type="RefSeq" id="WP_077750814.1">
    <property type="nucleotide sequence ID" value="NZ_CP014782.1"/>
</dbReference>
<dbReference type="GO" id="GO:0008270">
    <property type="term" value="F:zinc ion binding"/>
    <property type="evidence" value="ECO:0007669"/>
    <property type="project" value="InterPro"/>
</dbReference>
<keyword evidence="9" id="KW-0121">Carboxypeptidase</keyword>
<dbReference type="STRING" id="225848.Sps_00241"/>
<keyword evidence="4" id="KW-0378">Hydrolase</keyword>
<keyword evidence="10" id="KW-1185">Reference proteome</keyword>
<dbReference type="KEGG" id="spsw:Sps_00241"/>
<keyword evidence="6" id="KW-0482">Metalloprotease</keyword>
<dbReference type="OrthoDB" id="9758209at2"/>
<dbReference type="InterPro" id="IPR029062">
    <property type="entry name" value="Class_I_gatase-like"/>
</dbReference>
<dbReference type="GO" id="GO:0005615">
    <property type="term" value="C:extracellular space"/>
    <property type="evidence" value="ECO:0007669"/>
    <property type="project" value="TreeGrafter"/>
</dbReference>
<dbReference type="SUPFAM" id="SSF52317">
    <property type="entry name" value="Class I glutamine amidotransferase-like"/>
    <property type="match status" value="1"/>
</dbReference>
<dbReference type="Proteomes" id="UP000189545">
    <property type="component" value="Chromosome"/>
</dbReference>
<dbReference type="EMBL" id="CP014782">
    <property type="protein sequence ID" value="AQS35461.1"/>
    <property type="molecule type" value="Genomic_DNA"/>
</dbReference>
<dbReference type="SUPFAM" id="SSF53187">
    <property type="entry name" value="Zn-dependent exopeptidases"/>
    <property type="match status" value="1"/>
</dbReference>
<keyword evidence="3" id="KW-0645">Protease</keyword>
<organism evidence="9 10">
    <name type="scientific">Shewanella psychrophila</name>
    <dbReference type="NCBI Taxonomy" id="225848"/>
    <lineage>
        <taxon>Bacteria</taxon>
        <taxon>Pseudomonadati</taxon>
        <taxon>Pseudomonadota</taxon>
        <taxon>Gammaproteobacteria</taxon>
        <taxon>Alteromonadales</taxon>
        <taxon>Shewanellaceae</taxon>
        <taxon>Shewanella</taxon>
    </lineage>
</organism>
<evidence type="ECO:0000313" key="10">
    <source>
        <dbReference type="Proteomes" id="UP000189545"/>
    </source>
</evidence>
<dbReference type="Gene3D" id="3.40.630.10">
    <property type="entry name" value="Zn peptidases"/>
    <property type="match status" value="1"/>
</dbReference>
<feature type="signal peptide" evidence="7">
    <location>
        <begin position="1"/>
        <end position="23"/>
    </location>
</feature>
<evidence type="ECO:0000259" key="8">
    <source>
        <dbReference type="SMART" id="SM00631"/>
    </source>
</evidence>
<evidence type="ECO:0000256" key="3">
    <source>
        <dbReference type="ARBA" id="ARBA00022670"/>
    </source>
</evidence>
<sequence length="848" mass="94464">MLKIGLFLLILFCSLSLSYPVKAADPQRVISISNSSLDPVITSPESFLGYPLGQWHLRHDQVNYYLKQLASDSAKVSIEHTGQSHEARQQLTAVITSSKNQANLDDILKLRQTVKSGATQQGPLVIWLTYSIHGDEASGAHAALTLSYFLASSRDEWVENLLDEAVVLITPSQNPDGMDRFSTWTNNYRGQTDVSDSNHKEHKQNWPNGRTNHYFADLNRDLLFLRHPETRGRVALFHKWQPHYVGDFHEMGRDRSYFFQPGVPSRTNPATSKTNQALTEKLAHFHRAALDDLKQSYFSREAFDDFYYGKGSTYPDINGSVGILFEQASPRGQVQITQNGELRLSQAINNQIATSISSLKGSLALKDELIEYQSEFYQGRDKKLQRGRQTGFLLGAPANRERIEDLSQLLTQHKIKFYYLTETVHQGSQDFTADSSVFIPISQPQKSLVLALFDNSTEFEDPTFYDVSSWNLEHAYHLQMVRNSKLDIDVLSSQATTKPNFQMSGHAVAVLINWQQDLAAPMLQALLQDNITVKFAKKPFTIDLAGEAHAFPAGTLQVPLKQTNFSVDEINSKLVKLAEQYPLTLHSVTTSASISGIDLGSPSFKVIAPIKPLLITGRGTDASEVGELWYYLDRKLAVPVTLIDASQISRVKLNRYTHVIMADGTYSSLDKSFARKLGQFATDGGTVIAQKGALTWLNKNNLLKSDIKGKRFYKQLFDSRGLSYGDKEKLAARQSIGGAIVELTLDPSNPINFGIRGNRLPVLKNKAIGLTTSSSPFTIAAKYADEPLLSGYLAKEYQASFANNPAIVLEPLGKGAIVGFADDLMFRNIWIGSEKIYANALYFVPALN</sequence>
<keyword evidence="5" id="KW-0862">Zinc</keyword>
<comment type="cofactor">
    <cofactor evidence="1">
        <name>Zn(2+)</name>
        <dbReference type="ChEBI" id="CHEBI:29105"/>
    </cofactor>
</comment>
<evidence type="ECO:0000256" key="7">
    <source>
        <dbReference type="SAM" id="SignalP"/>
    </source>
</evidence>
<gene>
    <name evidence="9" type="ORF">Sps_00241</name>
</gene>
<evidence type="ECO:0000313" key="9">
    <source>
        <dbReference type="EMBL" id="AQS35461.1"/>
    </source>
</evidence>
<comment type="similarity">
    <text evidence="2">Belongs to the peptidase M14 family.</text>
</comment>
<dbReference type="Pfam" id="PF00246">
    <property type="entry name" value="Peptidase_M14"/>
    <property type="match status" value="1"/>
</dbReference>